<evidence type="ECO:0000256" key="8">
    <source>
        <dbReference type="ARBA" id="ARBA00023228"/>
    </source>
</evidence>
<dbReference type="NCBIfam" id="TIGR00951">
    <property type="entry name" value="2A43"/>
    <property type="match status" value="1"/>
</dbReference>
<reference evidence="14" key="2">
    <citation type="submission" date="2020-05" db="UniProtKB">
        <authorList>
            <consortium name="EnsemblMetazoa"/>
        </authorList>
    </citation>
    <scope>IDENTIFICATION</scope>
</reference>
<dbReference type="EMBL" id="ATLV01017623">
    <property type="status" value="NOT_ANNOTATED_CDS"/>
    <property type="molecule type" value="Genomic_DNA"/>
</dbReference>
<dbReference type="InterPro" id="IPR006603">
    <property type="entry name" value="PQ-loop_rpt"/>
</dbReference>
<dbReference type="OrthoDB" id="75720at2759"/>
<evidence type="ECO:0000256" key="1">
    <source>
        <dbReference type="ARBA" id="ARBA00004155"/>
    </source>
</evidence>
<evidence type="ECO:0000313" key="13">
    <source>
        <dbReference type="EMBL" id="KFB42341.1"/>
    </source>
</evidence>
<keyword evidence="12" id="KW-0732">Signal</keyword>
<evidence type="ECO:0000256" key="11">
    <source>
        <dbReference type="SAM" id="Phobius"/>
    </source>
</evidence>
<evidence type="ECO:0000313" key="14">
    <source>
        <dbReference type="EnsemblMetazoa" id="ASIC010034-PA"/>
    </source>
</evidence>
<dbReference type="EnsemblMetazoa" id="ASIC010034-RA">
    <property type="protein sequence ID" value="ASIC010034-PA"/>
    <property type="gene ID" value="ASIC010034"/>
</dbReference>
<feature type="chain" id="PRO_5001784131" description="Cystinosin homolog" evidence="12">
    <location>
        <begin position="20"/>
        <end position="383"/>
    </location>
</feature>
<evidence type="ECO:0000256" key="7">
    <source>
        <dbReference type="ARBA" id="ARBA00023136"/>
    </source>
</evidence>
<dbReference type="FunFam" id="1.20.1280.290:FF:000018">
    <property type="entry name" value="Cystinosin homolog"/>
    <property type="match status" value="1"/>
</dbReference>
<keyword evidence="7 11" id="KW-0472">Membrane</keyword>
<evidence type="ECO:0000256" key="5">
    <source>
        <dbReference type="ARBA" id="ARBA00022737"/>
    </source>
</evidence>
<dbReference type="OMA" id="IVGHISY"/>
<gene>
    <name evidence="13" type="ORF">ZHAS_00010034</name>
</gene>
<feature type="transmembrane region" description="Helical" evidence="11">
    <location>
        <begin position="155"/>
        <end position="182"/>
    </location>
</feature>
<comment type="catalytic activity">
    <reaction evidence="9">
        <text>L-cystine(out) + H(+)(out) = L-cystine(in) + H(+)(in)</text>
        <dbReference type="Rhea" id="RHEA:66172"/>
        <dbReference type="ChEBI" id="CHEBI:15378"/>
        <dbReference type="ChEBI" id="CHEBI:35491"/>
    </reaction>
    <physiologicalReaction direction="left-to-right" evidence="9">
        <dbReference type="Rhea" id="RHEA:66173"/>
    </physiologicalReaction>
</comment>
<feature type="transmembrane region" description="Helical" evidence="11">
    <location>
        <begin position="241"/>
        <end position="259"/>
    </location>
</feature>
<evidence type="ECO:0000256" key="10">
    <source>
        <dbReference type="ARBA" id="ARBA00074957"/>
    </source>
</evidence>
<keyword evidence="5" id="KW-0677">Repeat</keyword>
<feature type="transmembrane region" description="Helical" evidence="11">
    <location>
        <begin position="361"/>
        <end position="382"/>
    </location>
</feature>
<keyword evidence="3" id="KW-0813">Transport</keyword>
<keyword evidence="4 11" id="KW-0812">Transmembrane</keyword>
<dbReference type="SUPFAM" id="SSF48726">
    <property type="entry name" value="Immunoglobulin"/>
    <property type="match status" value="1"/>
</dbReference>
<dbReference type="Proteomes" id="UP000030765">
    <property type="component" value="Unassembled WGS sequence"/>
</dbReference>
<dbReference type="VEuPathDB" id="VectorBase:ASIC010034"/>
<comment type="subcellular location">
    <subcellularLocation>
        <location evidence="1">Lysosome membrane</location>
        <topology evidence="1">Multi-pass membrane protein</topology>
    </subcellularLocation>
</comment>
<accession>A0A084VWJ7</accession>
<keyword evidence="8" id="KW-0458">Lysosome</keyword>
<dbReference type="Pfam" id="PF04193">
    <property type="entry name" value="PQ-loop"/>
    <property type="match status" value="2"/>
</dbReference>
<feature type="transmembrane region" description="Helical" evidence="11">
    <location>
        <begin position="202"/>
        <end position="221"/>
    </location>
</feature>
<comment type="similarity">
    <text evidence="2">Belongs to the cystinosin family.</text>
</comment>
<dbReference type="SMART" id="SM00679">
    <property type="entry name" value="CTNS"/>
    <property type="match status" value="2"/>
</dbReference>
<evidence type="ECO:0000256" key="3">
    <source>
        <dbReference type="ARBA" id="ARBA00022448"/>
    </source>
</evidence>
<evidence type="ECO:0000256" key="4">
    <source>
        <dbReference type="ARBA" id="ARBA00022692"/>
    </source>
</evidence>
<dbReference type="PANTHER" id="PTHR13131">
    <property type="entry name" value="CYSTINOSIN"/>
    <property type="match status" value="1"/>
</dbReference>
<reference evidence="13 15" key="1">
    <citation type="journal article" date="2014" name="BMC Genomics">
        <title>Genome sequence of Anopheles sinensis provides insight into genetics basis of mosquito competence for malaria parasites.</title>
        <authorList>
            <person name="Zhou D."/>
            <person name="Zhang D."/>
            <person name="Ding G."/>
            <person name="Shi L."/>
            <person name="Hou Q."/>
            <person name="Ye Y."/>
            <person name="Xu Y."/>
            <person name="Zhou H."/>
            <person name="Xiong C."/>
            <person name="Li S."/>
            <person name="Yu J."/>
            <person name="Hong S."/>
            <person name="Yu X."/>
            <person name="Zou P."/>
            <person name="Chen C."/>
            <person name="Chang X."/>
            <person name="Wang W."/>
            <person name="Lv Y."/>
            <person name="Sun Y."/>
            <person name="Ma L."/>
            <person name="Shen B."/>
            <person name="Zhu C."/>
        </authorList>
    </citation>
    <scope>NUCLEOTIDE SEQUENCE [LARGE SCALE GENOMIC DNA]</scope>
</reference>
<evidence type="ECO:0000313" key="15">
    <source>
        <dbReference type="Proteomes" id="UP000030765"/>
    </source>
</evidence>
<dbReference type="EMBL" id="KE525179">
    <property type="protein sequence ID" value="KFB42341.1"/>
    <property type="molecule type" value="Genomic_DNA"/>
</dbReference>
<keyword evidence="15" id="KW-1185">Reference proteome</keyword>
<protein>
    <recommendedName>
        <fullName evidence="10">Cystinosin homolog</fullName>
    </recommendedName>
</protein>
<evidence type="ECO:0000256" key="9">
    <source>
        <dbReference type="ARBA" id="ARBA00048473"/>
    </source>
</evidence>
<proteinExistence type="inferred from homology"/>
<dbReference type="VEuPathDB" id="VectorBase:ASIS010486"/>
<dbReference type="STRING" id="74873.A0A084VWJ7"/>
<dbReference type="PANTHER" id="PTHR13131:SF5">
    <property type="entry name" value="CYSTINOSIN"/>
    <property type="match status" value="1"/>
</dbReference>
<evidence type="ECO:0000256" key="2">
    <source>
        <dbReference type="ARBA" id="ARBA00006855"/>
    </source>
</evidence>
<evidence type="ECO:0000256" key="6">
    <source>
        <dbReference type="ARBA" id="ARBA00022989"/>
    </source>
</evidence>
<feature type="transmembrane region" description="Helical" evidence="11">
    <location>
        <begin position="123"/>
        <end position="143"/>
    </location>
</feature>
<name>A0A084VWJ7_ANOSI</name>
<feature type="signal peptide" evidence="12">
    <location>
        <begin position="1"/>
        <end position="19"/>
    </location>
</feature>
<sequence>MCALLWLSVVLTVATGVGANFANLSLSIEPQSIVVTFGENVTFTVEANGYTPVPIEVKFYRPEEICSNQTISYAEGWHNGSTSILFQPSKQGRFIVKPLVEPAQIVDDRRFFALIKVAMHQPLIIVSLLIGWTYTACWSTGYYPQIWLNYRRKSVVGLSFDFLYINIVGHVCYAVFNAFLYWNSHVENEYYRRHPFGLNPVIGNDIGFAMHAVFGTGFTILQCRMYDTGGNSVSTPAKAIISVYMMIITITFSAAALRLMHWLDFLYIMSYIKLSTTMIKYFPQAYMNYRRQSTEGFEILNRLLDLAGGLFGILQMVINAWNFGKFPETTLLSISQAHLTRVCVKSFQMIGGQSVVIRSSLGWAFFSILFDLVFMFQHYILYR</sequence>
<organism evidence="13">
    <name type="scientific">Anopheles sinensis</name>
    <name type="common">Mosquito</name>
    <dbReference type="NCBI Taxonomy" id="74873"/>
    <lineage>
        <taxon>Eukaryota</taxon>
        <taxon>Metazoa</taxon>
        <taxon>Ecdysozoa</taxon>
        <taxon>Arthropoda</taxon>
        <taxon>Hexapoda</taxon>
        <taxon>Insecta</taxon>
        <taxon>Pterygota</taxon>
        <taxon>Neoptera</taxon>
        <taxon>Endopterygota</taxon>
        <taxon>Diptera</taxon>
        <taxon>Nematocera</taxon>
        <taxon>Culicoidea</taxon>
        <taxon>Culicidae</taxon>
        <taxon>Anophelinae</taxon>
        <taxon>Anopheles</taxon>
    </lineage>
</organism>
<dbReference type="InterPro" id="IPR036179">
    <property type="entry name" value="Ig-like_dom_sf"/>
</dbReference>
<dbReference type="AlphaFoldDB" id="A0A084VWJ7"/>
<dbReference type="GO" id="GO:0005765">
    <property type="term" value="C:lysosomal membrane"/>
    <property type="evidence" value="ECO:0007669"/>
    <property type="project" value="UniProtKB-SubCell"/>
</dbReference>
<dbReference type="InterPro" id="IPR005282">
    <property type="entry name" value="LC_transporter"/>
</dbReference>
<keyword evidence="6 11" id="KW-1133">Transmembrane helix</keyword>
<feature type="transmembrane region" description="Helical" evidence="11">
    <location>
        <begin position="303"/>
        <end position="323"/>
    </location>
</feature>
<evidence type="ECO:0000256" key="12">
    <source>
        <dbReference type="SAM" id="SignalP"/>
    </source>
</evidence>
<dbReference type="Gene3D" id="1.20.1280.290">
    <property type="match status" value="1"/>
</dbReference>
<dbReference type="GO" id="GO:0015184">
    <property type="term" value="F:L-cystine transmembrane transporter activity"/>
    <property type="evidence" value="ECO:0007669"/>
    <property type="project" value="TreeGrafter"/>
</dbReference>